<keyword evidence="3" id="KW-1003">Cell membrane</keyword>
<keyword evidence="4 7" id="KW-0812">Transmembrane</keyword>
<keyword evidence="6 7" id="KW-0472">Membrane</keyword>
<reference evidence="9 10" key="1">
    <citation type="submission" date="2021-01" db="EMBL/GenBank/DDBJ databases">
        <title>Tumebacillus sp. strain ITR2 16S ribosomal RNA gene Genome sequencing and assembly.</title>
        <authorList>
            <person name="Kang M."/>
        </authorList>
    </citation>
    <scope>NUCLEOTIDE SEQUENCE [LARGE SCALE GENOMIC DNA]</scope>
    <source>
        <strain evidence="9 10">ITR2</strain>
    </source>
</reference>
<dbReference type="EMBL" id="JAEQNB010000006">
    <property type="protein sequence ID" value="MBL0388439.1"/>
    <property type="molecule type" value="Genomic_DNA"/>
</dbReference>
<evidence type="ECO:0000313" key="10">
    <source>
        <dbReference type="Proteomes" id="UP000602284"/>
    </source>
</evidence>
<dbReference type="InterPro" id="IPR035906">
    <property type="entry name" value="MetI-like_sf"/>
</dbReference>
<evidence type="ECO:0000259" key="8">
    <source>
        <dbReference type="Pfam" id="PF00528"/>
    </source>
</evidence>
<comment type="caution">
    <text evidence="9">The sequence shown here is derived from an EMBL/GenBank/DDBJ whole genome shotgun (WGS) entry which is preliminary data.</text>
</comment>
<protein>
    <submittedName>
        <fullName evidence="9">ABC transporter permease</fullName>
    </submittedName>
</protein>
<feature type="domain" description="ABC transmembrane type-1" evidence="8">
    <location>
        <begin position="106"/>
        <end position="307"/>
    </location>
</feature>
<gene>
    <name evidence="9" type="ORF">JJB07_17700</name>
</gene>
<proteinExistence type="predicted"/>
<accession>A0ABS1JDX1</accession>
<sequence>MTKRRIIAVSTLFALLLLGFLLFDWYRGNHVDIQSVYLQVEPDHIRFSSDTYTANVKSYLHDLARGDLGSLSVRVRGANSSTEILKLIADMTGRSAKVLVPGLLIGTVVGMFFGCLTFFLPEKLRRLVIGWHNVLTSIPDLLLILLLQMAAIKIDQWTGSYVIGVVEVYNKPVNFLPITTIALPISAYLFLYTVNACREALHQDYIRTLRGKGLPFRYVFLKHVLRPAADSVLSVLPKMAAFAASGLVVVEKLFNLPGVTWYFQGVSAFAPVMAKLLATLLMVLAIYFFGIKILTQLLRLWVNPLLRR</sequence>
<organism evidence="9 10">
    <name type="scientific">Tumebacillus amylolyticus</name>
    <dbReference type="NCBI Taxonomy" id="2801339"/>
    <lineage>
        <taxon>Bacteria</taxon>
        <taxon>Bacillati</taxon>
        <taxon>Bacillota</taxon>
        <taxon>Bacilli</taxon>
        <taxon>Bacillales</taxon>
        <taxon>Alicyclobacillaceae</taxon>
        <taxon>Tumebacillus</taxon>
    </lineage>
</organism>
<keyword evidence="10" id="KW-1185">Reference proteome</keyword>
<evidence type="ECO:0000256" key="2">
    <source>
        <dbReference type="ARBA" id="ARBA00022448"/>
    </source>
</evidence>
<feature type="transmembrane region" description="Helical" evidence="7">
    <location>
        <begin position="262"/>
        <end position="289"/>
    </location>
</feature>
<evidence type="ECO:0000313" key="9">
    <source>
        <dbReference type="EMBL" id="MBL0388439.1"/>
    </source>
</evidence>
<dbReference type="RefSeq" id="WP_201637352.1">
    <property type="nucleotide sequence ID" value="NZ_JAEQNB010000006.1"/>
</dbReference>
<dbReference type="PANTHER" id="PTHR30465">
    <property type="entry name" value="INNER MEMBRANE ABC TRANSPORTER"/>
    <property type="match status" value="1"/>
</dbReference>
<dbReference type="Pfam" id="PF00528">
    <property type="entry name" value="BPD_transp_1"/>
    <property type="match status" value="1"/>
</dbReference>
<dbReference type="Proteomes" id="UP000602284">
    <property type="component" value="Unassembled WGS sequence"/>
</dbReference>
<dbReference type="SUPFAM" id="SSF161098">
    <property type="entry name" value="MetI-like"/>
    <property type="match status" value="1"/>
</dbReference>
<feature type="transmembrane region" description="Helical" evidence="7">
    <location>
        <begin position="232"/>
        <end position="250"/>
    </location>
</feature>
<keyword evidence="2" id="KW-0813">Transport</keyword>
<feature type="transmembrane region" description="Helical" evidence="7">
    <location>
        <begin position="132"/>
        <end position="154"/>
    </location>
</feature>
<evidence type="ECO:0000256" key="3">
    <source>
        <dbReference type="ARBA" id="ARBA00022475"/>
    </source>
</evidence>
<keyword evidence="5 7" id="KW-1133">Transmembrane helix</keyword>
<dbReference type="PANTHER" id="PTHR30465:SF0">
    <property type="entry name" value="OLIGOPEPTIDE TRANSPORT SYSTEM PERMEASE PROTEIN APPB"/>
    <property type="match status" value="1"/>
</dbReference>
<feature type="transmembrane region" description="Helical" evidence="7">
    <location>
        <begin position="7"/>
        <end position="26"/>
    </location>
</feature>
<evidence type="ECO:0000256" key="7">
    <source>
        <dbReference type="SAM" id="Phobius"/>
    </source>
</evidence>
<evidence type="ECO:0000256" key="6">
    <source>
        <dbReference type="ARBA" id="ARBA00023136"/>
    </source>
</evidence>
<dbReference type="Gene3D" id="1.10.3720.10">
    <property type="entry name" value="MetI-like"/>
    <property type="match status" value="1"/>
</dbReference>
<evidence type="ECO:0000256" key="1">
    <source>
        <dbReference type="ARBA" id="ARBA00004651"/>
    </source>
</evidence>
<feature type="transmembrane region" description="Helical" evidence="7">
    <location>
        <begin position="174"/>
        <end position="194"/>
    </location>
</feature>
<comment type="subcellular location">
    <subcellularLocation>
        <location evidence="1">Cell membrane</location>
        <topology evidence="1">Multi-pass membrane protein</topology>
    </subcellularLocation>
</comment>
<feature type="transmembrane region" description="Helical" evidence="7">
    <location>
        <begin position="98"/>
        <end position="120"/>
    </location>
</feature>
<name>A0ABS1JDX1_9BACL</name>
<evidence type="ECO:0000256" key="5">
    <source>
        <dbReference type="ARBA" id="ARBA00022989"/>
    </source>
</evidence>
<evidence type="ECO:0000256" key="4">
    <source>
        <dbReference type="ARBA" id="ARBA00022692"/>
    </source>
</evidence>
<dbReference type="CDD" id="cd06261">
    <property type="entry name" value="TM_PBP2"/>
    <property type="match status" value="1"/>
</dbReference>
<dbReference type="InterPro" id="IPR000515">
    <property type="entry name" value="MetI-like"/>
</dbReference>